<organism evidence="1 2">
    <name type="scientific">Thelephora ganbajun</name>
    <name type="common">Ganba fungus</name>
    <dbReference type="NCBI Taxonomy" id="370292"/>
    <lineage>
        <taxon>Eukaryota</taxon>
        <taxon>Fungi</taxon>
        <taxon>Dikarya</taxon>
        <taxon>Basidiomycota</taxon>
        <taxon>Agaricomycotina</taxon>
        <taxon>Agaricomycetes</taxon>
        <taxon>Thelephorales</taxon>
        <taxon>Thelephoraceae</taxon>
        <taxon>Thelephora</taxon>
    </lineage>
</organism>
<accession>A0ACB6ZL68</accession>
<gene>
    <name evidence="1" type="ORF">BDM02DRAFT_3112570</name>
</gene>
<evidence type="ECO:0000313" key="2">
    <source>
        <dbReference type="Proteomes" id="UP000886501"/>
    </source>
</evidence>
<comment type="caution">
    <text evidence="1">The sequence shown here is derived from an EMBL/GenBank/DDBJ whole genome shotgun (WGS) entry which is preliminary data.</text>
</comment>
<name>A0ACB6ZL68_THEGA</name>
<evidence type="ECO:0000313" key="1">
    <source>
        <dbReference type="EMBL" id="KAF9650145.1"/>
    </source>
</evidence>
<keyword evidence="2" id="KW-1185">Reference proteome</keyword>
<protein>
    <submittedName>
        <fullName evidence="1">Uncharacterized protein</fullName>
    </submittedName>
</protein>
<dbReference type="Proteomes" id="UP000886501">
    <property type="component" value="Unassembled WGS sequence"/>
</dbReference>
<proteinExistence type="predicted"/>
<reference evidence="1" key="1">
    <citation type="submission" date="2019-10" db="EMBL/GenBank/DDBJ databases">
        <authorList>
            <consortium name="DOE Joint Genome Institute"/>
            <person name="Kuo A."/>
            <person name="Miyauchi S."/>
            <person name="Kiss E."/>
            <person name="Drula E."/>
            <person name="Kohler A."/>
            <person name="Sanchez-Garcia M."/>
            <person name="Andreopoulos B."/>
            <person name="Barry K.W."/>
            <person name="Bonito G."/>
            <person name="Buee M."/>
            <person name="Carver A."/>
            <person name="Chen C."/>
            <person name="Cichocki N."/>
            <person name="Clum A."/>
            <person name="Culley D."/>
            <person name="Crous P.W."/>
            <person name="Fauchery L."/>
            <person name="Girlanda M."/>
            <person name="Hayes R."/>
            <person name="Keri Z."/>
            <person name="Labutti K."/>
            <person name="Lipzen A."/>
            <person name="Lombard V."/>
            <person name="Magnuson J."/>
            <person name="Maillard F."/>
            <person name="Morin E."/>
            <person name="Murat C."/>
            <person name="Nolan M."/>
            <person name="Ohm R."/>
            <person name="Pangilinan J."/>
            <person name="Pereira M."/>
            <person name="Perotto S."/>
            <person name="Peter M."/>
            <person name="Riley R."/>
            <person name="Sitrit Y."/>
            <person name="Stielow B."/>
            <person name="Szollosi G."/>
            <person name="Zifcakova L."/>
            <person name="Stursova M."/>
            <person name="Spatafora J.W."/>
            <person name="Tedersoo L."/>
            <person name="Vaario L.-M."/>
            <person name="Yamada A."/>
            <person name="Yan M."/>
            <person name="Wang P."/>
            <person name="Xu J."/>
            <person name="Bruns T."/>
            <person name="Baldrian P."/>
            <person name="Vilgalys R."/>
            <person name="Henrissat B."/>
            <person name="Grigoriev I.V."/>
            <person name="Hibbett D."/>
            <person name="Nagy L.G."/>
            <person name="Martin F.M."/>
        </authorList>
    </citation>
    <scope>NUCLEOTIDE SEQUENCE</scope>
    <source>
        <strain evidence="1">P2</strain>
    </source>
</reference>
<sequence>MQSDYRVQSNQKSFKPIEILHHPKLRSRISPPLGLYMNSETRMATLHDIHVDSTPDPAVITALEAIRTTPVESSMYARLYGCYPRPDATAITYDWDTRVPWMSLLEDIRDHHSVRW</sequence>
<reference evidence="1" key="2">
    <citation type="journal article" date="2020" name="Nat. Commun.">
        <title>Large-scale genome sequencing of mycorrhizal fungi provides insights into the early evolution of symbiotic traits.</title>
        <authorList>
            <person name="Miyauchi S."/>
            <person name="Kiss E."/>
            <person name="Kuo A."/>
            <person name="Drula E."/>
            <person name="Kohler A."/>
            <person name="Sanchez-Garcia M."/>
            <person name="Morin E."/>
            <person name="Andreopoulos B."/>
            <person name="Barry K.W."/>
            <person name="Bonito G."/>
            <person name="Buee M."/>
            <person name="Carver A."/>
            <person name="Chen C."/>
            <person name="Cichocki N."/>
            <person name="Clum A."/>
            <person name="Culley D."/>
            <person name="Crous P.W."/>
            <person name="Fauchery L."/>
            <person name="Girlanda M."/>
            <person name="Hayes R.D."/>
            <person name="Keri Z."/>
            <person name="LaButti K."/>
            <person name="Lipzen A."/>
            <person name="Lombard V."/>
            <person name="Magnuson J."/>
            <person name="Maillard F."/>
            <person name="Murat C."/>
            <person name="Nolan M."/>
            <person name="Ohm R.A."/>
            <person name="Pangilinan J."/>
            <person name="Pereira M.F."/>
            <person name="Perotto S."/>
            <person name="Peter M."/>
            <person name="Pfister S."/>
            <person name="Riley R."/>
            <person name="Sitrit Y."/>
            <person name="Stielow J.B."/>
            <person name="Szollosi G."/>
            <person name="Zifcakova L."/>
            <person name="Stursova M."/>
            <person name="Spatafora J.W."/>
            <person name="Tedersoo L."/>
            <person name="Vaario L.M."/>
            <person name="Yamada A."/>
            <person name="Yan M."/>
            <person name="Wang P."/>
            <person name="Xu J."/>
            <person name="Bruns T."/>
            <person name="Baldrian P."/>
            <person name="Vilgalys R."/>
            <person name="Dunand C."/>
            <person name="Henrissat B."/>
            <person name="Grigoriev I.V."/>
            <person name="Hibbett D."/>
            <person name="Nagy L.G."/>
            <person name="Martin F.M."/>
        </authorList>
    </citation>
    <scope>NUCLEOTIDE SEQUENCE</scope>
    <source>
        <strain evidence="1">P2</strain>
    </source>
</reference>
<dbReference type="EMBL" id="MU117988">
    <property type="protein sequence ID" value="KAF9650145.1"/>
    <property type="molecule type" value="Genomic_DNA"/>
</dbReference>